<keyword evidence="2 3" id="KW-0067">ATP-binding</keyword>
<name>T2MH11_HYDVU</name>
<dbReference type="GO" id="GO:0005524">
    <property type="term" value="F:ATP binding"/>
    <property type="evidence" value="ECO:0007669"/>
    <property type="project" value="UniProtKB-UniRule"/>
</dbReference>
<feature type="binding site" evidence="3">
    <location>
        <position position="98"/>
    </location>
    <ligand>
        <name>ATP</name>
        <dbReference type="ChEBI" id="CHEBI:30616"/>
    </ligand>
</feature>
<proteinExistence type="evidence at transcript level"/>
<dbReference type="OrthoDB" id="40902at2759"/>
<evidence type="ECO:0000313" key="5">
    <source>
        <dbReference type="EMBL" id="CDG71396.1"/>
    </source>
</evidence>
<gene>
    <name evidence="5" type="primary">PSKH1</name>
</gene>
<evidence type="ECO:0000256" key="1">
    <source>
        <dbReference type="ARBA" id="ARBA00022741"/>
    </source>
</evidence>
<dbReference type="GO" id="GO:0004672">
    <property type="term" value="F:protein kinase activity"/>
    <property type="evidence" value="ECO:0007669"/>
    <property type="project" value="InterPro"/>
</dbReference>
<dbReference type="PROSITE" id="PS00108">
    <property type="entry name" value="PROTEIN_KINASE_ST"/>
    <property type="match status" value="1"/>
</dbReference>
<dbReference type="Gene3D" id="1.10.510.10">
    <property type="entry name" value="Transferase(Phosphotransferase) domain 1"/>
    <property type="match status" value="1"/>
</dbReference>
<keyword evidence="1 3" id="KW-0547">Nucleotide-binding</keyword>
<dbReference type="InterPro" id="IPR000719">
    <property type="entry name" value="Prot_kinase_dom"/>
</dbReference>
<feature type="non-terminal residue" evidence="5">
    <location>
        <position position="1"/>
    </location>
</feature>
<keyword evidence="5" id="KW-0418">Kinase</keyword>
<dbReference type="PROSITE" id="PS50011">
    <property type="entry name" value="PROTEIN_KINASE_DOM"/>
    <property type="match status" value="1"/>
</dbReference>
<dbReference type="InterPro" id="IPR011009">
    <property type="entry name" value="Kinase-like_dom_sf"/>
</dbReference>
<dbReference type="AlphaFoldDB" id="T2MH11"/>
<reference evidence="5" key="1">
    <citation type="journal article" date="2013" name="Genome Biol. Evol.">
        <title>Punctuated emergences of genetic and phenotypic innovations in eumetazoan, bilaterian, euteleostome, and hominidae ancestors.</title>
        <authorList>
            <person name="Wenger Y."/>
            <person name="Galliot B."/>
        </authorList>
    </citation>
    <scope>NUCLEOTIDE SEQUENCE</scope>
    <source>
        <tissue evidence="5">Whole animals</tissue>
    </source>
</reference>
<dbReference type="Pfam" id="PF00069">
    <property type="entry name" value="Pkinase"/>
    <property type="match status" value="1"/>
</dbReference>
<dbReference type="FunFam" id="1.10.510.10:FF:000571">
    <property type="entry name" value="Maternal embryonic leucine zipper kinase"/>
    <property type="match status" value="1"/>
</dbReference>
<evidence type="ECO:0000256" key="2">
    <source>
        <dbReference type="ARBA" id="ARBA00022840"/>
    </source>
</evidence>
<protein>
    <submittedName>
        <fullName evidence="5">Serine/threonine-protein kinase H1</fullName>
    </submittedName>
</protein>
<keyword evidence="5" id="KW-0808">Transferase</keyword>
<sequence length="657" mass="75036">FSWNTTNPIMGCSLSKENETYKKENDKIYPEICFESKSVFTDIEKGLVEQNESTPKYKTKIDSRVSAKYNIKALIGKGTFSDVLRVESKTSKEPYAIKVVHIQNKESKELIESELEVLNKILHRFIIKLHEVIISNKITYLVMELATGGELYDRIRSYGYLDEKMACNITQMLVEGIEYLHYSGITHRDLKPENILFYHPGVNSKILITDFGFAKYKEIEILDQNPLTTWCGTPEYIAPELLQKKPYGTKVDMWSLGVIVYVMLSGHLPFNADSTPKLFSHIMSGTYSYTREVWSTVSQSSKNFIDQLLCVDPVKRYDATAASNHSWMSSFPALYKPKSFRHSQTSASKLKTKTSYKFREDSTPYFRKLSTDQHLPENDRAKFEMSVINNSLNSSLKQKNGLILPVSGAFHDKVITKEKILDDVSSMSPSNIDSVIATEDTNSSPSNLGLLHEYFDQFNSTDDPVIREQIRSKYLNSLLTKTDVTVPVQSVKKTNDSRSFLRRNSKKEQRIQEQFANINEDSEDEEDLSNNSNHLKFIKRDSTFSKKTEVSSNSLKSPYIPVETINAGYIEKVGVWLSGQNEDTTDISHQKYKSTELNLFSTRRTSSARSNLTLSDHSNQSSAFSRFLLPGSSFKQNLKNPEISFIDRNYMTFLSEA</sequence>
<dbReference type="InterPro" id="IPR008271">
    <property type="entry name" value="Ser/Thr_kinase_AS"/>
</dbReference>
<dbReference type="SMART" id="SM00220">
    <property type="entry name" value="S_TKc"/>
    <property type="match status" value="1"/>
</dbReference>
<dbReference type="PROSITE" id="PS00107">
    <property type="entry name" value="PROTEIN_KINASE_ATP"/>
    <property type="match status" value="1"/>
</dbReference>
<dbReference type="CDD" id="cd05117">
    <property type="entry name" value="STKc_CAMK"/>
    <property type="match status" value="1"/>
</dbReference>
<dbReference type="InterPro" id="IPR017441">
    <property type="entry name" value="Protein_kinase_ATP_BS"/>
</dbReference>
<dbReference type="EMBL" id="HAAD01005164">
    <property type="protein sequence ID" value="CDG71396.1"/>
    <property type="molecule type" value="mRNA"/>
</dbReference>
<dbReference type="PANTHER" id="PTHR24347">
    <property type="entry name" value="SERINE/THREONINE-PROTEIN KINASE"/>
    <property type="match status" value="1"/>
</dbReference>
<accession>T2MH11</accession>
<feature type="domain" description="Protein kinase" evidence="4">
    <location>
        <begin position="69"/>
        <end position="328"/>
    </location>
</feature>
<dbReference type="SUPFAM" id="SSF56112">
    <property type="entry name" value="Protein kinase-like (PK-like)"/>
    <property type="match status" value="1"/>
</dbReference>
<organism evidence="5">
    <name type="scientific">Hydra vulgaris</name>
    <name type="common">Hydra</name>
    <name type="synonym">Hydra attenuata</name>
    <dbReference type="NCBI Taxonomy" id="6087"/>
    <lineage>
        <taxon>Eukaryota</taxon>
        <taxon>Metazoa</taxon>
        <taxon>Cnidaria</taxon>
        <taxon>Hydrozoa</taxon>
        <taxon>Hydroidolina</taxon>
        <taxon>Anthoathecata</taxon>
        <taxon>Aplanulata</taxon>
        <taxon>Hydridae</taxon>
        <taxon>Hydra</taxon>
    </lineage>
</organism>
<evidence type="ECO:0000259" key="4">
    <source>
        <dbReference type="PROSITE" id="PS50011"/>
    </source>
</evidence>
<evidence type="ECO:0000256" key="3">
    <source>
        <dbReference type="PROSITE-ProRule" id="PRU10141"/>
    </source>
</evidence>